<dbReference type="OrthoDB" id="9809280at2"/>
<dbReference type="Pfam" id="PF01127">
    <property type="entry name" value="Sdh_cyt"/>
    <property type="match status" value="1"/>
</dbReference>
<evidence type="ECO:0000256" key="1">
    <source>
        <dbReference type="ARBA" id="ARBA00001971"/>
    </source>
</evidence>
<evidence type="ECO:0000256" key="10">
    <source>
        <dbReference type="ARBA" id="ARBA00022692"/>
    </source>
</evidence>
<keyword evidence="9" id="KW-0349">Heme</keyword>
<evidence type="ECO:0000256" key="5">
    <source>
        <dbReference type="ARBA" id="ARBA00011558"/>
    </source>
</evidence>
<keyword evidence="15 16" id="KW-0472">Membrane</keyword>
<dbReference type="SUPFAM" id="SSF81343">
    <property type="entry name" value="Fumarate reductase respiratory complex transmembrane subunits"/>
    <property type="match status" value="1"/>
</dbReference>
<evidence type="ECO:0000256" key="2">
    <source>
        <dbReference type="ARBA" id="ARBA00004050"/>
    </source>
</evidence>
<sequence length="128" mass="13934">MDSDRRTHLSRARGLGSAKEGVHHFWAQRVTAVALIPLVVWFAVSLIMMSGADYGVVRAWIGSPVVMVLLVLTIVIGLHHGQLGMQVVVEDYVHNEGMKLALIVLMRFIAVFFGLAAIVAILRIGFGG</sequence>
<gene>
    <name evidence="17" type="ORF">RSO01_78350</name>
</gene>
<dbReference type="GO" id="GO:0006099">
    <property type="term" value="P:tricarboxylic acid cycle"/>
    <property type="evidence" value="ECO:0007669"/>
    <property type="project" value="UniProtKB-UniPathway"/>
</dbReference>
<dbReference type="GO" id="GO:0046872">
    <property type="term" value="F:metal ion binding"/>
    <property type="evidence" value="ECO:0007669"/>
    <property type="project" value="UniProtKB-KW"/>
</dbReference>
<keyword evidence="13 16" id="KW-1133">Transmembrane helix</keyword>
<dbReference type="NCBIfam" id="TIGR02968">
    <property type="entry name" value="succ_dehyd_anc"/>
    <property type="match status" value="1"/>
</dbReference>
<feature type="transmembrane region" description="Helical" evidence="16">
    <location>
        <begin position="26"/>
        <end position="47"/>
    </location>
</feature>
<organism evidence="17 18">
    <name type="scientific">Reyranella soli</name>
    <dbReference type="NCBI Taxonomy" id="1230389"/>
    <lineage>
        <taxon>Bacteria</taxon>
        <taxon>Pseudomonadati</taxon>
        <taxon>Pseudomonadota</taxon>
        <taxon>Alphaproteobacteria</taxon>
        <taxon>Hyphomicrobiales</taxon>
        <taxon>Reyranellaceae</taxon>
        <taxon>Reyranella</taxon>
    </lineage>
</organism>
<evidence type="ECO:0000256" key="6">
    <source>
        <dbReference type="ARBA" id="ARBA00019425"/>
    </source>
</evidence>
<dbReference type="AlphaFoldDB" id="A0A512NP07"/>
<keyword evidence="11" id="KW-0479">Metal-binding</keyword>
<evidence type="ECO:0000256" key="7">
    <source>
        <dbReference type="ARBA" id="ARBA00022448"/>
    </source>
</evidence>
<evidence type="ECO:0000313" key="18">
    <source>
        <dbReference type="Proteomes" id="UP000321058"/>
    </source>
</evidence>
<comment type="subcellular location">
    <subcellularLocation>
        <location evidence="3">Membrane</location>
        <topology evidence="3">Multi-pass membrane protein</topology>
    </subcellularLocation>
</comment>
<dbReference type="EMBL" id="BKAJ01000175">
    <property type="protein sequence ID" value="GEP60669.1"/>
    <property type="molecule type" value="Genomic_DNA"/>
</dbReference>
<keyword evidence="7" id="KW-0813">Transport</keyword>
<accession>A0A512NP07</accession>
<dbReference type="GO" id="GO:0020037">
    <property type="term" value="F:heme binding"/>
    <property type="evidence" value="ECO:0007669"/>
    <property type="project" value="InterPro"/>
</dbReference>
<keyword evidence="14" id="KW-0408">Iron</keyword>
<comment type="function">
    <text evidence="2">Membrane-anchoring subunit of succinate dehydrogenase (SDH).</text>
</comment>
<keyword evidence="12" id="KW-0249">Electron transport</keyword>
<comment type="pathway">
    <text evidence="4">Carbohydrate metabolism; tricarboxylic acid cycle.</text>
</comment>
<feature type="transmembrane region" description="Helical" evidence="16">
    <location>
        <begin position="100"/>
        <end position="122"/>
    </location>
</feature>
<keyword evidence="8" id="KW-0816">Tricarboxylic acid cycle</keyword>
<dbReference type="InterPro" id="IPR014312">
    <property type="entry name" value="Succ_DH_anchor"/>
</dbReference>
<dbReference type="InterPro" id="IPR000701">
    <property type="entry name" value="SuccDH_FuR_B_TM-su"/>
</dbReference>
<proteinExistence type="predicted"/>
<evidence type="ECO:0000256" key="3">
    <source>
        <dbReference type="ARBA" id="ARBA00004141"/>
    </source>
</evidence>
<evidence type="ECO:0000256" key="9">
    <source>
        <dbReference type="ARBA" id="ARBA00022617"/>
    </source>
</evidence>
<dbReference type="UniPathway" id="UPA00223"/>
<evidence type="ECO:0000256" key="16">
    <source>
        <dbReference type="SAM" id="Phobius"/>
    </source>
</evidence>
<evidence type="ECO:0000256" key="11">
    <source>
        <dbReference type="ARBA" id="ARBA00022723"/>
    </source>
</evidence>
<evidence type="ECO:0000256" key="12">
    <source>
        <dbReference type="ARBA" id="ARBA00022982"/>
    </source>
</evidence>
<protein>
    <recommendedName>
        <fullName evidence="6">Succinate dehydrogenase hydrophobic membrane anchor subunit</fullName>
    </recommendedName>
</protein>
<comment type="caution">
    <text evidence="17">The sequence shown here is derived from an EMBL/GenBank/DDBJ whole genome shotgun (WGS) entry which is preliminary data.</text>
</comment>
<dbReference type="Proteomes" id="UP000321058">
    <property type="component" value="Unassembled WGS sequence"/>
</dbReference>
<comment type="subunit">
    <text evidence="5">Part of an enzyme complex containing four subunits: a flavoprotein, an iron-sulfur protein, plus two membrane-anchoring proteins, SdhC and SdhD.</text>
</comment>
<name>A0A512NP07_9HYPH</name>
<dbReference type="GO" id="GO:0016020">
    <property type="term" value="C:membrane"/>
    <property type="evidence" value="ECO:0007669"/>
    <property type="project" value="UniProtKB-SubCell"/>
</dbReference>
<evidence type="ECO:0000256" key="4">
    <source>
        <dbReference type="ARBA" id="ARBA00005163"/>
    </source>
</evidence>
<evidence type="ECO:0000256" key="15">
    <source>
        <dbReference type="ARBA" id="ARBA00023136"/>
    </source>
</evidence>
<dbReference type="Gene3D" id="1.20.1300.10">
    <property type="entry name" value="Fumarate reductase/succinate dehydrogenase, transmembrane subunit"/>
    <property type="match status" value="1"/>
</dbReference>
<dbReference type="RefSeq" id="WP_147156006.1">
    <property type="nucleotide sequence ID" value="NZ_BKAJ01000175.1"/>
</dbReference>
<feature type="transmembrane region" description="Helical" evidence="16">
    <location>
        <begin position="59"/>
        <end position="80"/>
    </location>
</feature>
<reference evidence="17 18" key="1">
    <citation type="submission" date="2019-07" db="EMBL/GenBank/DDBJ databases">
        <title>Whole genome shotgun sequence of Reyranella soli NBRC 108950.</title>
        <authorList>
            <person name="Hosoyama A."/>
            <person name="Uohara A."/>
            <person name="Ohji S."/>
            <person name="Ichikawa N."/>
        </authorList>
    </citation>
    <scope>NUCLEOTIDE SEQUENCE [LARGE SCALE GENOMIC DNA]</scope>
    <source>
        <strain evidence="17 18">NBRC 108950</strain>
    </source>
</reference>
<comment type="cofactor">
    <cofactor evidence="1">
        <name>heme</name>
        <dbReference type="ChEBI" id="CHEBI:30413"/>
    </cofactor>
</comment>
<evidence type="ECO:0000313" key="17">
    <source>
        <dbReference type="EMBL" id="GEP60669.1"/>
    </source>
</evidence>
<evidence type="ECO:0000256" key="13">
    <source>
        <dbReference type="ARBA" id="ARBA00022989"/>
    </source>
</evidence>
<keyword evidence="10 16" id="KW-0812">Transmembrane</keyword>
<dbReference type="InterPro" id="IPR034804">
    <property type="entry name" value="SQR/QFR_C/D"/>
</dbReference>
<evidence type="ECO:0000256" key="8">
    <source>
        <dbReference type="ARBA" id="ARBA00022532"/>
    </source>
</evidence>
<keyword evidence="18" id="KW-1185">Reference proteome</keyword>
<evidence type="ECO:0000256" key="14">
    <source>
        <dbReference type="ARBA" id="ARBA00023004"/>
    </source>
</evidence>
<dbReference type="CDD" id="cd03495">
    <property type="entry name" value="SQR_TypeC_SdhD_like"/>
    <property type="match status" value="1"/>
</dbReference>